<gene>
    <name evidence="2" type="ORF">BJ554DRAFT_2329</name>
</gene>
<organism evidence="2 3">
    <name type="scientific">Olpidium bornovanus</name>
    <dbReference type="NCBI Taxonomy" id="278681"/>
    <lineage>
        <taxon>Eukaryota</taxon>
        <taxon>Fungi</taxon>
        <taxon>Fungi incertae sedis</taxon>
        <taxon>Olpidiomycota</taxon>
        <taxon>Olpidiomycotina</taxon>
        <taxon>Olpidiomycetes</taxon>
        <taxon>Olpidiales</taxon>
        <taxon>Olpidiaceae</taxon>
        <taxon>Olpidium</taxon>
    </lineage>
</organism>
<feature type="region of interest" description="Disordered" evidence="1">
    <location>
        <begin position="28"/>
        <end position="95"/>
    </location>
</feature>
<comment type="caution">
    <text evidence="2">The sequence shown here is derived from an EMBL/GenBank/DDBJ whole genome shotgun (WGS) entry which is preliminary data.</text>
</comment>
<reference evidence="2 3" key="1">
    <citation type="journal article" name="Sci. Rep.">
        <title>Genome-scale phylogenetic analyses confirm Olpidium as the closest living zoosporic fungus to the non-flagellated, terrestrial fungi.</title>
        <authorList>
            <person name="Chang Y."/>
            <person name="Rochon D."/>
            <person name="Sekimoto S."/>
            <person name="Wang Y."/>
            <person name="Chovatia M."/>
            <person name="Sandor L."/>
            <person name="Salamov A."/>
            <person name="Grigoriev I.V."/>
            <person name="Stajich J.E."/>
            <person name="Spatafora J.W."/>
        </authorList>
    </citation>
    <scope>NUCLEOTIDE SEQUENCE [LARGE SCALE GENOMIC DNA]</scope>
    <source>
        <strain evidence="2">S191</strain>
    </source>
</reference>
<evidence type="ECO:0000256" key="1">
    <source>
        <dbReference type="SAM" id="MobiDB-lite"/>
    </source>
</evidence>
<proteinExistence type="predicted"/>
<dbReference type="Proteomes" id="UP000673691">
    <property type="component" value="Unassembled WGS sequence"/>
</dbReference>
<evidence type="ECO:0000313" key="3">
    <source>
        <dbReference type="Proteomes" id="UP000673691"/>
    </source>
</evidence>
<feature type="compositionally biased region" description="Gly residues" evidence="1">
    <location>
        <begin position="28"/>
        <end position="54"/>
    </location>
</feature>
<name>A0A8H8DGQ7_9FUNG</name>
<accession>A0A8H8DGQ7</accession>
<keyword evidence="3" id="KW-1185">Reference proteome</keyword>
<evidence type="ECO:0000313" key="2">
    <source>
        <dbReference type="EMBL" id="KAG5457611.1"/>
    </source>
</evidence>
<sequence>MEGPPTDKLAGLLAAVASVGARTACAGGGAGVGVAGRGDGGTLGDFGGFDGGSARGNPAAESVGVPSGTSPPPAEAAGDPALSRPCETDESLVSDPDGGFGRHADANFSAIQSFLWQRQPAGPETLVTTVATTAAADCELGADQTVKEFLETWVGRFAPLARRYQRPREVEILHSPYLPLSPFDAPVSRKPKTPPRVVSASKTRAESETRLFFATVPDVRCWFTLVRVIFPARTAFLRQTRRCITY</sequence>
<dbReference type="AlphaFoldDB" id="A0A8H8DGQ7"/>
<dbReference type="EMBL" id="JAEFCI010009780">
    <property type="protein sequence ID" value="KAG5457611.1"/>
    <property type="molecule type" value="Genomic_DNA"/>
</dbReference>
<protein>
    <submittedName>
        <fullName evidence="2">Uncharacterized protein</fullName>
    </submittedName>
</protein>